<protein>
    <submittedName>
        <fullName evidence="2">Isonitrile hydratase</fullName>
    </submittedName>
</protein>
<dbReference type="AlphaFoldDB" id="A0A5E4PG64"/>
<dbReference type="KEGG" id="asip:AQUSIP_09150"/>
<dbReference type="EMBL" id="LR699119">
    <property type="protein sequence ID" value="VVC75625.1"/>
    <property type="molecule type" value="Genomic_DNA"/>
</dbReference>
<dbReference type="PANTHER" id="PTHR43130:SF3">
    <property type="entry name" value="HTH-TYPE TRANSCRIPTIONAL REGULATOR RV1931C"/>
    <property type="match status" value="1"/>
</dbReference>
<dbReference type="OrthoDB" id="9803764at2"/>
<accession>A0A5E4PG64</accession>
<dbReference type="InterPro" id="IPR052158">
    <property type="entry name" value="INH-QAR"/>
</dbReference>
<evidence type="ECO:0000313" key="3">
    <source>
        <dbReference type="Proteomes" id="UP000324194"/>
    </source>
</evidence>
<dbReference type="InterPro" id="IPR002818">
    <property type="entry name" value="DJ-1/PfpI"/>
</dbReference>
<keyword evidence="3" id="KW-1185">Reference proteome</keyword>
<dbReference type="PANTHER" id="PTHR43130">
    <property type="entry name" value="ARAC-FAMILY TRANSCRIPTIONAL REGULATOR"/>
    <property type="match status" value="1"/>
</dbReference>
<proteinExistence type="predicted"/>
<dbReference type="RefSeq" id="WP_148338917.1">
    <property type="nucleotide sequence ID" value="NZ_LR699119.1"/>
</dbReference>
<evidence type="ECO:0000313" key="2">
    <source>
        <dbReference type="EMBL" id="VVC75625.1"/>
    </source>
</evidence>
<gene>
    <name evidence="2" type="primary">inhA</name>
    <name evidence="2" type="ORF">AQUSIP_09150</name>
</gene>
<organism evidence="2 3">
    <name type="scientific">Aquicella siphonis</name>
    <dbReference type="NCBI Taxonomy" id="254247"/>
    <lineage>
        <taxon>Bacteria</taxon>
        <taxon>Pseudomonadati</taxon>
        <taxon>Pseudomonadota</taxon>
        <taxon>Gammaproteobacteria</taxon>
        <taxon>Legionellales</taxon>
        <taxon>Coxiellaceae</taxon>
        <taxon>Aquicella</taxon>
    </lineage>
</organism>
<dbReference type="Gene3D" id="3.40.50.880">
    <property type="match status" value="1"/>
</dbReference>
<dbReference type="Pfam" id="PF01965">
    <property type="entry name" value="DJ-1_PfpI"/>
    <property type="match status" value="1"/>
</dbReference>
<sequence>MNRRLGVLLYEQAQPMDIIGPWEVFSIWKNVLHAPLEMILVSENGTPVACDNAVILNAHTDFDHCPDLDYLVIPGGKGRLQQGNNARLLAFIKKQSGCARHILSVCTGAFLLCQAGVAENEFMTTYWRALPELRAAYPIHIKEQRVVKSGKIFASGGISSGIDLALEVIADIAGRETAGQVQLLFEYSPEATLYATLDTASTLPPYYNHLAPADLPEYIAKYIKSNSG</sequence>
<dbReference type="SUPFAM" id="SSF52317">
    <property type="entry name" value="Class I glutamine amidotransferase-like"/>
    <property type="match status" value="1"/>
</dbReference>
<evidence type="ECO:0000259" key="1">
    <source>
        <dbReference type="Pfam" id="PF01965"/>
    </source>
</evidence>
<name>A0A5E4PG64_9COXI</name>
<dbReference type="Proteomes" id="UP000324194">
    <property type="component" value="Chromosome 1"/>
</dbReference>
<dbReference type="CDD" id="cd03139">
    <property type="entry name" value="GATase1_PfpI_2"/>
    <property type="match status" value="1"/>
</dbReference>
<feature type="domain" description="DJ-1/PfpI" evidence="1">
    <location>
        <begin position="6"/>
        <end position="170"/>
    </location>
</feature>
<reference evidence="2 3" key="1">
    <citation type="submission" date="2019-08" db="EMBL/GenBank/DDBJ databases">
        <authorList>
            <person name="Guy L."/>
        </authorList>
    </citation>
    <scope>NUCLEOTIDE SEQUENCE [LARGE SCALE GENOMIC DNA]</scope>
    <source>
        <strain evidence="2 3">SGT-108</strain>
    </source>
</reference>
<dbReference type="InterPro" id="IPR029062">
    <property type="entry name" value="Class_I_gatase-like"/>
</dbReference>